<gene>
    <name evidence="1" type="ORF">NTH_03397</name>
</gene>
<organism evidence="1 2">
    <name type="scientific">Nitratireductor thuwali</name>
    <dbReference type="NCBI Taxonomy" id="2267699"/>
    <lineage>
        <taxon>Bacteria</taxon>
        <taxon>Pseudomonadati</taxon>
        <taxon>Pseudomonadota</taxon>
        <taxon>Alphaproteobacteria</taxon>
        <taxon>Hyphomicrobiales</taxon>
        <taxon>Phyllobacteriaceae</taxon>
        <taxon>Nitratireductor</taxon>
    </lineage>
</organism>
<sequence length="85" mass="10061">MQLRGLDDLLLFLNFLNSRKIWYRLEHLRDDAVMVSVHMVGTRLEVEFFKDRIEYSNFEGDESVFDDQDRLFALIEDRGSCVQGS</sequence>
<protein>
    <submittedName>
        <fullName evidence="1">Uncharacterized protein</fullName>
    </submittedName>
</protein>
<keyword evidence="2" id="KW-1185">Reference proteome</keyword>
<evidence type="ECO:0000313" key="2">
    <source>
        <dbReference type="Proteomes" id="UP001342418"/>
    </source>
</evidence>
<accession>A0ABY5MST6</accession>
<reference evidence="1 2" key="1">
    <citation type="submission" date="2018-07" db="EMBL/GenBank/DDBJ databases">
        <title>Genome sequence of Nitratireductor thuwali#1536.</title>
        <authorList>
            <person name="Michoud G."/>
            <person name="Merlino G."/>
            <person name="Sefrji F.O."/>
            <person name="Daffonchio D."/>
        </authorList>
    </citation>
    <scope>NUCLEOTIDE SEQUENCE [LARGE SCALE GENOMIC DNA]</scope>
    <source>
        <strain evidence="2">Nit1536</strain>
    </source>
</reference>
<dbReference type="EMBL" id="CP030941">
    <property type="protein sequence ID" value="UUP18911.1"/>
    <property type="molecule type" value="Genomic_DNA"/>
</dbReference>
<name>A0ABY5MST6_9HYPH</name>
<evidence type="ECO:0000313" key="1">
    <source>
        <dbReference type="EMBL" id="UUP18911.1"/>
    </source>
</evidence>
<proteinExistence type="predicted"/>
<dbReference type="Proteomes" id="UP001342418">
    <property type="component" value="Chromosome"/>
</dbReference>